<dbReference type="PANTHER" id="PTHR30373:SF2">
    <property type="entry name" value="UPF0603 PROTEIN YGCG"/>
    <property type="match status" value="1"/>
</dbReference>
<dbReference type="Gene3D" id="3.10.310.50">
    <property type="match status" value="1"/>
</dbReference>
<protein>
    <submittedName>
        <fullName evidence="4">TPM domain-containing protein</fullName>
    </submittedName>
</protein>
<evidence type="ECO:0000259" key="3">
    <source>
        <dbReference type="Pfam" id="PF04536"/>
    </source>
</evidence>
<evidence type="ECO:0000256" key="2">
    <source>
        <dbReference type="SAM" id="Phobius"/>
    </source>
</evidence>
<sequence>MNLGEPANRRTDTGIADAAQSQAPAGLRRIRASGQRKFRSLACRVWLLALFLAAGVLHAQSLAPVPVLDSPVVDTTGTIDASTRRQLEDQAVALRDRKGSQLQVLVVPTTSPEDIAQYATRVYDEWKLGRGKVDDGVLLIVAKADRRARIEVGYGLEGAIPDATASRVIQEYLVPHFRRDDYAGGIVEATAALTRLIEGEPLPAPMADNRPDAGGGNSLFALMAAFIVARVVAGMFGRTPKPIRGMAGAAAAGGVAWLLSSLLVIGGIGAVMGLVLALAGSGGGGFARRGGFGGLGGGWGGGSGGWGGGMGGGGGGGWSGGGGMSGGGGASGSW</sequence>
<feature type="domain" description="TPM" evidence="3">
    <location>
        <begin position="72"/>
        <end position="194"/>
    </location>
</feature>
<keyword evidence="2" id="KW-1133">Transmembrane helix</keyword>
<dbReference type="PANTHER" id="PTHR30373">
    <property type="entry name" value="UPF0603 PROTEIN YGCG"/>
    <property type="match status" value="1"/>
</dbReference>
<dbReference type="Proteomes" id="UP000594059">
    <property type="component" value="Chromosome"/>
</dbReference>
<feature type="transmembrane region" description="Helical" evidence="2">
    <location>
        <begin position="219"/>
        <end position="237"/>
    </location>
</feature>
<gene>
    <name evidence="4" type="ORF">INQ41_10715</name>
</gene>
<evidence type="ECO:0000256" key="1">
    <source>
        <dbReference type="SAM" id="MobiDB-lite"/>
    </source>
</evidence>
<dbReference type="AlphaFoldDB" id="A0A7S6UF24"/>
<keyword evidence="2" id="KW-0472">Membrane</keyword>
<evidence type="ECO:0000313" key="5">
    <source>
        <dbReference type="Proteomes" id="UP000594059"/>
    </source>
</evidence>
<dbReference type="EMBL" id="CP063656">
    <property type="protein sequence ID" value="QOW19107.1"/>
    <property type="molecule type" value="Genomic_DNA"/>
</dbReference>
<dbReference type="KEGG" id="lcic:INQ41_10715"/>
<dbReference type="Pfam" id="PF04536">
    <property type="entry name" value="TPM_phosphatase"/>
    <property type="match status" value="1"/>
</dbReference>
<keyword evidence="2" id="KW-0812">Transmembrane</keyword>
<reference evidence="4 5" key="1">
    <citation type="submission" date="2020-10" db="EMBL/GenBank/DDBJ databases">
        <title>complete genome sequencing of Lysobacter sp. H21R20.</title>
        <authorList>
            <person name="Bae J.-W."/>
            <person name="Lee S.-Y."/>
        </authorList>
    </citation>
    <scope>NUCLEOTIDE SEQUENCE [LARGE SCALE GENOMIC DNA]</scope>
    <source>
        <strain evidence="4 5">H21R20</strain>
    </source>
</reference>
<name>A0A7S6UF24_9GAMM</name>
<feature type="transmembrane region" description="Helical" evidence="2">
    <location>
        <begin position="249"/>
        <end position="279"/>
    </location>
</feature>
<evidence type="ECO:0000313" key="4">
    <source>
        <dbReference type="EMBL" id="QOW19107.1"/>
    </source>
</evidence>
<feature type="region of interest" description="Disordered" evidence="1">
    <location>
        <begin position="1"/>
        <end position="20"/>
    </location>
</feature>
<accession>A0A7S6UF24</accession>
<feature type="transmembrane region" description="Helical" evidence="2">
    <location>
        <begin position="41"/>
        <end position="59"/>
    </location>
</feature>
<dbReference type="InterPro" id="IPR007621">
    <property type="entry name" value="TPM_dom"/>
</dbReference>
<organism evidence="4 5">
    <name type="scientific">Novilysobacter ciconiae</name>
    <dbReference type="NCBI Taxonomy" id="2781022"/>
    <lineage>
        <taxon>Bacteria</taxon>
        <taxon>Pseudomonadati</taxon>
        <taxon>Pseudomonadota</taxon>
        <taxon>Gammaproteobacteria</taxon>
        <taxon>Lysobacterales</taxon>
        <taxon>Lysobacteraceae</taxon>
        <taxon>Novilysobacter</taxon>
    </lineage>
</organism>
<keyword evidence="5" id="KW-1185">Reference proteome</keyword>
<proteinExistence type="predicted"/>